<dbReference type="InterPro" id="IPR002467">
    <property type="entry name" value="Pept_M24A_MAP1"/>
</dbReference>
<evidence type="ECO:0000256" key="5">
    <source>
        <dbReference type="ARBA" id="ARBA00022801"/>
    </source>
</evidence>
<reference evidence="8 9" key="1">
    <citation type="submission" date="2016-10" db="EMBL/GenBank/DDBJ databases">
        <title>Genome sequence of Rothia aeria strain JCM11412.</title>
        <authorList>
            <person name="Nambu T."/>
        </authorList>
    </citation>
    <scope>NUCLEOTIDE SEQUENCE [LARGE SCALE GENOMIC DNA]</scope>
    <source>
        <strain evidence="8 9">JCM 11412</strain>
    </source>
</reference>
<dbReference type="PANTHER" id="PTHR43330">
    <property type="entry name" value="METHIONINE AMINOPEPTIDASE"/>
    <property type="match status" value="1"/>
</dbReference>
<evidence type="ECO:0000313" key="9">
    <source>
        <dbReference type="Proteomes" id="UP000250241"/>
    </source>
</evidence>
<dbReference type="PRINTS" id="PR00599">
    <property type="entry name" value="MAPEPTIDASE"/>
</dbReference>
<feature type="binding site" evidence="6">
    <location>
        <position position="212"/>
    </location>
    <ligand>
        <name>a divalent metal cation</name>
        <dbReference type="ChEBI" id="CHEBI:60240"/>
        <label>2</label>
        <note>catalytic</note>
    </ligand>
</feature>
<dbReference type="AlphaFoldDB" id="A0A2Z5R265"/>
<dbReference type="HAMAP" id="MF_01974">
    <property type="entry name" value="MetAP_1"/>
    <property type="match status" value="1"/>
</dbReference>
<dbReference type="InterPro" id="IPR001714">
    <property type="entry name" value="Pept_M24_MAP"/>
</dbReference>
<dbReference type="Proteomes" id="UP000250241">
    <property type="component" value="Chromosome"/>
</dbReference>
<dbReference type="InterPro" id="IPR036005">
    <property type="entry name" value="Creatinase/aminopeptidase-like"/>
</dbReference>
<dbReference type="Gene3D" id="3.90.230.10">
    <property type="entry name" value="Creatinase/methionine aminopeptidase superfamily"/>
    <property type="match status" value="1"/>
</dbReference>
<feature type="binding site" evidence="6">
    <location>
        <position position="113"/>
    </location>
    <ligand>
        <name>a divalent metal cation</name>
        <dbReference type="ChEBI" id="CHEBI:60240"/>
        <label>2</label>
        <note>catalytic</note>
    </ligand>
</feature>
<keyword evidence="4 6" id="KW-0479">Metal-binding</keyword>
<evidence type="ECO:0000256" key="2">
    <source>
        <dbReference type="ARBA" id="ARBA00022438"/>
    </source>
</evidence>
<keyword evidence="2 6" id="KW-0031">Aminopeptidase</keyword>
<evidence type="ECO:0000256" key="3">
    <source>
        <dbReference type="ARBA" id="ARBA00022670"/>
    </source>
</evidence>
<evidence type="ECO:0000256" key="7">
    <source>
        <dbReference type="RuleBase" id="RU003653"/>
    </source>
</evidence>
<dbReference type="KEGG" id="raj:RA11412_2546"/>
<dbReference type="PROSITE" id="PS00680">
    <property type="entry name" value="MAP_1"/>
    <property type="match status" value="1"/>
</dbReference>
<dbReference type="PANTHER" id="PTHR43330:SF27">
    <property type="entry name" value="METHIONINE AMINOPEPTIDASE"/>
    <property type="match status" value="1"/>
</dbReference>
<feature type="binding site" evidence="6">
    <location>
        <position position="179"/>
    </location>
    <ligand>
        <name>a divalent metal cation</name>
        <dbReference type="ChEBI" id="CHEBI:60240"/>
        <label>2</label>
        <note>catalytic</note>
    </ligand>
</feature>
<evidence type="ECO:0000256" key="6">
    <source>
        <dbReference type="HAMAP-Rule" id="MF_01974"/>
    </source>
</evidence>
<evidence type="ECO:0000256" key="4">
    <source>
        <dbReference type="ARBA" id="ARBA00022723"/>
    </source>
</evidence>
<dbReference type="RefSeq" id="WP_037234577.1">
    <property type="nucleotide sequence ID" value="NZ_CAUUGO010000030.1"/>
</dbReference>
<feature type="binding site" evidence="6">
    <location>
        <position position="96"/>
    </location>
    <ligand>
        <name>a divalent metal cation</name>
        <dbReference type="ChEBI" id="CHEBI:60240"/>
        <label>1</label>
    </ligand>
</feature>
<dbReference type="EMBL" id="AP017895">
    <property type="protein sequence ID" value="BAV88845.1"/>
    <property type="molecule type" value="Genomic_DNA"/>
</dbReference>
<feature type="binding site" evidence="6">
    <location>
        <position position="243"/>
    </location>
    <ligand>
        <name>a divalent metal cation</name>
        <dbReference type="ChEBI" id="CHEBI:60240"/>
        <label>2</label>
        <note>catalytic</note>
    </ligand>
</feature>
<evidence type="ECO:0000313" key="8">
    <source>
        <dbReference type="EMBL" id="BAV88845.1"/>
    </source>
</evidence>
<accession>A0A2Z5R265</accession>
<feature type="binding site" evidence="6">
    <location>
        <position position="113"/>
    </location>
    <ligand>
        <name>a divalent metal cation</name>
        <dbReference type="ChEBI" id="CHEBI:60240"/>
        <label>1</label>
    </ligand>
</feature>
<keyword evidence="3 6" id="KW-0645">Protease</keyword>
<keyword evidence="9" id="KW-1185">Reference proteome</keyword>
<comment type="subunit">
    <text evidence="6">Monomer.</text>
</comment>
<dbReference type="GO" id="GO:0004239">
    <property type="term" value="F:initiator methionyl aminopeptidase activity"/>
    <property type="evidence" value="ECO:0007669"/>
    <property type="project" value="UniProtKB-UniRule"/>
</dbReference>
<dbReference type="GO" id="GO:0006508">
    <property type="term" value="P:proteolysis"/>
    <property type="evidence" value="ECO:0007669"/>
    <property type="project" value="UniProtKB-KW"/>
</dbReference>
<organism evidence="8 9">
    <name type="scientific">Rothia aeria</name>
    <dbReference type="NCBI Taxonomy" id="172042"/>
    <lineage>
        <taxon>Bacteria</taxon>
        <taxon>Bacillati</taxon>
        <taxon>Actinomycetota</taxon>
        <taxon>Actinomycetes</taxon>
        <taxon>Micrococcales</taxon>
        <taxon>Micrococcaceae</taxon>
        <taxon>Rothia</taxon>
    </lineage>
</organism>
<keyword evidence="5 6" id="KW-0378">Hydrolase</keyword>
<dbReference type="CDD" id="cd01086">
    <property type="entry name" value="MetAP1"/>
    <property type="match status" value="1"/>
</dbReference>
<dbReference type="InterPro" id="IPR000994">
    <property type="entry name" value="Pept_M24"/>
</dbReference>
<protein>
    <recommendedName>
        <fullName evidence="6 7">Methionine aminopeptidase</fullName>
        <shortName evidence="6">MAP</shortName>
        <shortName evidence="6">MetAP</shortName>
        <ecNumber evidence="6 7">3.4.11.18</ecNumber>
    </recommendedName>
    <alternativeName>
        <fullName evidence="6">Peptidase M</fullName>
    </alternativeName>
</protein>
<dbReference type="GeneID" id="93862447"/>
<feature type="binding site" evidence="6">
    <location>
        <position position="186"/>
    </location>
    <ligand>
        <name>substrate</name>
    </ligand>
</feature>
<dbReference type="NCBIfam" id="TIGR00500">
    <property type="entry name" value="met_pdase_I"/>
    <property type="match status" value="1"/>
</dbReference>
<dbReference type="Pfam" id="PF00557">
    <property type="entry name" value="Peptidase_M24"/>
    <property type="match status" value="1"/>
</dbReference>
<comment type="function">
    <text evidence="1 6">Removes the N-terminal methionine from nascent proteins. The N-terminal methionine is often cleaved when the second residue in the primary sequence is small and uncharged (Met-Ala-, Cys, Gly, Pro, Ser, Thr, or Val). Requires deformylation of the N(alpha)-formylated initiator methionine before it can be hydrolyzed.</text>
</comment>
<name>A0A2Z5R265_9MICC</name>
<feature type="binding site" evidence="6">
    <location>
        <position position="79"/>
    </location>
    <ligand>
        <name>substrate</name>
    </ligand>
</feature>
<comment type="similarity">
    <text evidence="6">Belongs to the peptidase M24A family. Methionine aminopeptidase type 1 subfamily.</text>
</comment>
<dbReference type="SUPFAM" id="SSF55920">
    <property type="entry name" value="Creatinase/aminopeptidase"/>
    <property type="match status" value="1"/>
</dbReference>
<feature type="binding site" evidence="6">
    <location>
        <position position="243"/>
    </location>
    <ligand>
        <name>a divalent metal cation</name>
        <dbReference type="ChEBI" id="CHEBI:60240"/>
        <label>1</label>
    </ligand>
</feature>
<dbReference type="GO" id="GO:0046872">
    <property type="term" value="F:metal ion binding"/>
    <property type="evidence" value="ECO:0007669"/>
    <property type="project" value="UniProtKB-UniRule"/>
</dbReference>
<comment type="cofactor">
    <cofactor evidence="6">
        <name>Co(2+)</name>
        <dbReference type="ChEBI" id="CHEBI:48828"/>
    </cofactor>
    <cofactor evidence="6">
        <name>Zn(2+)</name>
        <dbReference type="ChEBI" id="CHEBI:29105"/>
    </cofactor>
    <cofactor evidence="6">
        <name>Mn(2+)</name>
        <dbReference type="ChEBI" id="CHEBI:29035"/>
    </cofactor>
    <cofactor evidence="6">
        <name>Fe(2+)</name>
        <dbReference type="ChEBI" id="CHEBI:29033"/>
    </cofactor>
    <text evidence="6">Binds 2 divalent metal cations per subunit. Has a high-affinity and a low affinity metal-binding site. The true nature of the physiological cofactor is under debate. The enzyme is active with cobalt, zinc, manganese or divalent iron ions. Most likely, methionine aminopeptidases function as mononuclear Fe(2+)-metalloproteases under physiological conditions, and the catalytically relevant metal-binding site has been assigned to the histidine-containing high-affinity site.</text>
</comment>
<dbReference type="EC" id="3.4.11.18" evidence="6 7"/>
<dbReference type="GO" id="GO:0005829">
    <property type="term" value="C:cytosol"/>
    <property type="evidence" value="ECO:0007669"/>
    <property type="project" value="TreeGrafter"/>
</dbReference>
<proteinExistence type="inferred from homology"/>
<dbReference type="GO" id="GO:0070006">
    <property type="term" value="F:metalloaminopeptidase activity"/>
    <property type="evidence" value="ECO:0007669"/>
    <property type="project" value="UniProtKB-UniRule"/>
</dbReference>
<sequence length="279" mass="29942">MARVEIKTNAQLAHMSRAGLITSRALDAAVAAAQPGVSTAEINRVFEESLQEQGGTSNFYGYYDYPASICTSVNHEVVHGIPGDYRLKEGDILSIDGGAYIIDPATGKQWHGDSARTVLVGEVSQERRELSDITRAAMWHGIAALATAKKVGEVGVAIEGFVREQAGDKYGIIEDYVGHGIGTQMHMRPDVLNYAARDLGPKIKPGMAFAIEPMLVTGGIATRVLQDDWTVVTADGSDACQWEHSVAVHRDGIWVLTAQDGGAKELAELGVEVREIPAD</sequence>
<evidence type="ECO:0000256" key="1">
    <source>
        <dbReference type="ARBA" id="ARBA00002521"/>
    </source>
</evidence>
<comment type="catalytic activity">
    <reaction evidence="6 7">
        <text>Release of N-terminal amino acids, preferentially methionine, from peptides and arylamides.</text>
        <dbReference type="EC" id="3.4.11.18"/>
    </reaction>
</comment>
<gene>
    <name evidence="6" type="primary">map</name>
    <name evidence="8" type="ORF">RA11412_2546</name>
</gene>